<dbReference type="InterPro" id="IPR025714">
    <property type="entry name" value="Methyltranfer_dom"/>
</dbReference>
<dbReference type="PANTHER" id="PTHR43861:SF1">
    <property type="entry name" value="TRANS-ACONITATE 2-METHYLTRANSFERASE"/>
    <property type="match status" value="1"/>
</dbReference>
<keyword evidence="2" id="KW-0489">Methyltransferase</keyword>
<name>A0A9P6H9M3_9AGAM</name>
<dbReference type="CDD" id="cd02440">
    <property type="entry name" value="AdoMet_MTases"/>
    <property type="match status" value="1"/>
</dbReference>
<evidence type="ECO:0000259" key="1">
    <source>
        <dbReference type="Pfam" id="PF13847"/>
    </source>
</evidence>
<keyword evidence="3" id="KW-1185">Reference proteome</keyword>
<dbReference type="GO" id="GO:0008168">
    <property type="term" value="F:methyltransferase activity"/>
    <property type="evidence" value="ECO:0007669"/>
    <property type="project" value="UniProtKB-KW"/>
</dbReference>
<accession>A0A9P6H9M3</accession>
<organism evidence="2 3">
    <name type="scientific">Thelephora terrestris</name>
    <dbReference type="NCBI Taxonomy" id="56493"/>
    <lineage>
        <taxon>Eukaryota</taxon>
        <taxon>Fungi</taxon>
        <taxon>Dikarya</taxon>
        <taxon>Basidiomycota</taxon>
        <taxon>Agaricomycotina</taxon>
        <taxon>Agaricomycetes</taxon>
        <taxon>Thelephorales</taxon>
        <taxon>Thelephoraceae</taxon>
        <taxon>Thelephora</taxon>
    </lineage>
</organism>
<gene>
    <name evidence="2" type="ORF">BJ322DRAFT_225590</name>
</gene>
<comment type="caution">
    <text evidence="2">The sequence shown here is derived from an EMBL/GenBank/DDBJ whole genome shotgun (WGS) entry which is preliminary data.</text>
</comment>
<reference evidence="2" key="1">
    <citation type="journal article" date="2020" name="Nat. Commun.">
        <title>Large-scale genome sequencing of mycorrhizal fungi provides insights into the early evolution of symbiotic traits.</title>
        <authorList>
            <person name="Miyauchi S."/>
            <person name="Kiss E."/>
            <person name="Kuo A."/>
            <person name="Drula E."/>
            <person name="Kohler A."/>
            <person name="Sanchez-Garcia M."/>
            <person name="Morin E."/>
            <person name="Andreopoulos B."/>
            <person name="Barry K.W."/>
            <person name="Bonito G."/>
            <person name="Buee M."/>
            <person name="Carver A."/>
            <person name="Chen C."/>
            <person name="Cichocki N."/>
            <person name="Clum A."/>
            <person name="Culley D."/>
            <person name="Crous P.W."/>
            <person name="Fauchery L."/>
            <person name="Girlanda M."/>
            <person name="Hayes R.D."/>
            <person name="Keri Z."/>
            <person name="LaButti K."/>
            <person name="Lipzen A."/>
            <person name="Lombard V."/>
            <person name="Magnuson J."/>
            <person name="Maillard F."/>
            <person name="Murat C."/>
            <person name="Nolan M."/>
            <person name="Ohm R.A."/>
            <person name="Pangilinan J."/>
            <person name="Pereira M.F."/>
            <person name="Perotto S."/>
            <person name="Peter M."/>
            <person name="Pfister S."/>
            <person name="Riley R."/>
            <person name="Sitrit Y."/>
            <person name="Stielow J.B."/>
            <person name="Szollosi G."/>
            <person name="Zifcakova L."/>
            <person name="Stursova M."/>
            <person name="Spatafora J.W."/>
            <person name="Tedersoo L."/>
            <person name="Vaario L.M."/>
            <person name="Yamada A."/>
            <person name="Yan M."/>
            <person name="Wang P."/>
            <person name="Xu J."/>
            <person name="Bruns T."/>
            <person name="Baldrian P."/>
            <person name="Vilgalys R."/>
            <person name="Dunand C."/>
            <person name="Henrissat B."/>
            <person name="Grigoriev I.V."/>
            <person name="Hibbett D."/>
            <person name="Nagy L.G."/>
            <person name="Martin F.M."/>
        </authorList>
    </citation>
    <scope>NUCLEOTIDE SEQUENCE</scope>
    <source>
        <strain evidence="2">UH-Tt-Lm1</strain>
    </source>
</reference>
<dbReference type="OrthoDB" id="10017101at2759"/>
<dbReference type="EMBL" id="WIUZ02000012">
    <property type="protein sequence ID" value="KAF9782517.1"/>
    <property type="molecule type" value="Genomic_DNA"/>
</dbReference>
<dbReference type="Proteomes" id="UP000736335">
    <property type="component" value="Unassembled WGS sequence"/>
</dbReference>
<dbReference type="GO" id="GO:0032259">
    <property type="term" value="P:methylation"/>
    <property type="evidence" value="ECO:0007669"/>
    <property type="project" value="UniProtKB-KW"/>
</dbReference>
<dbReference type="Pfam" id="PF13847">
    <property type="entry name" value="Methyltransf_31"/>
    <property type="match status" value="1"/>
</dbReference>
<dbReference type="AlphaFoldDB" id="A0A9P6H9M3"/>
<keyword evidence="2" id="KW-0808">Transferase</keyword>
<sequence length="272" mass="30101">MSEKAVDTWSASEYNKVASFVYSTENTAPVLRLLDPKPGDKIIDFGCGSGEVALKLSKAVADAGIVVGVDSSPSMIDKAKENGLRNAHVQDIQALDDEFSSELLARHGRFDKVFSNAVLHWCKRDPVGVIRGVKKVLKPGGTFAAEFGGWGNCIGVRSALHSALRSRGYDPISRDPWYFPSTESYSKLLVSEGFEVVNISLVPRQTMLTGHLLEWLRLFTKNTTFLQGIDPEETEVILKETADACEVDSKDVDSDRWMLMYVRLRVLARLTT</sequence>
<dbReference type="InterPro" id="IPR029063">
    <property type="entry name" value="SAM-dependent_MTases_sf"/>
</dbReference>
<feature type="domain" description="Methyltransferase" evidence="1">
    <location>
        <begin position="37"/>
        <end position="145"/>
    </location>
</feature>
<dbReference type="Gene3D" id="3.40.50.150">
    <property type="entry name" value="Vaccinia Virus protein VP39"/>
    <property type="match status" value="1"/>
</dbReference>
<evidence type="ECO:0000313" key="3">
    <source>
        <dbReference type="Proteomes" id="UP000736335"/>
    </source>
</evidence>
<reference evidence="2" key="2">
    <citation type="submission" date="2020-11" db="EMBL/GenBank/DDBJ databases">
        <authorList>
            <consortium name="DOE Joint Genome Institute"/>
            <person name="Kuo A."/>
            <person name="Miyauchi S."/>
            <person name="Kiss E."/>
            <person name="Drula E."/>
            <person name="Kohler A."/>
            <person name="Sanchez-Garcia M."/>
            <person name="Andreopoulos B."/>
            <person name="Barry K.W."/>
            <person name="Bonito G."/>
            <person name="Buee M."/>
            <person name="Carver A."/>
            <person name="Chen C."/>
            <person name="Cichocki N."/>
            <person name="Clum A."/>
            <person name="Culley D."/>
            <person name="Crous P.W."/>
            <person name="Fauchery L."/>
            <person name="Girlanda M."/>
            <person name="Hayes R."/>
            <person name="Keri Z."/>
            <person name="Labutti K."/>
            <person name="Lipzen A."/>
            <person name="Lombard V."/>
            <person name="Magnuson J."/>
            <person name="Maillard F."/>
            <person name="Morin E."/>
            <person name="Murat C."/>
            <person name="Nolan M."/>
            <person name="Ohm R."/>
            <person name="Pangilinan J."/>
            <person name="Pereira M."/>
            <person name="Perotto S."/>
            <person name="Peter M."/>
            <person name="Riley R."/>
            <person name="Sitrit Y."/>
            <person name="Stielow B."/>
            <person name="Szollosi G."/>
            <person name="Zifcakova L."/>
            <person name="Stursova M."/>
            <person name="Spatafora J.W."/>
            <person name="Tedersoo L."/>
            <person name="Vaario L.-M."/>
            <person name="Yamada A."/>
            <person name="Yan M."/>
            <person name="Wang P."/>
            <person name="Xu J."/>
            <person name="Bruns T."/>
            <person name="Baldrian P."/>
            <person name="Vilgalys R."/>
            <person name="Henrissat B."/>
            <person name="Grigoriev I.V."/>
            <person name="Hibbett D."/>
            <person name="Nagy L.G."/>
            <person name="Martin F.M."/>
        </authorList>
    </citation>
    <scope>NUCLEOTIDE SEQUENCE</scope>
    <source>
        <strain evidence="2">UH-Tt-Lm1</strain>
    </source>
</reference>
<evidence type="ECO:0000313" key="2">
    <source>
        <dbReference type="EMBL" id="KAF9782517.1"/>
    </source>
</evidence>
<protein>
    <submittedName>
        <fullName evidence="2">S-adenosyl-L-methionine-dependent methyltransferase</fullName>
    </submittedName>
</protein>
<dbReference type="PANTHER" id="PTHR43861">
    <property type="entry name" value="TRANS-ACONITATE 2-METHYLTRANSFERASE-RELATED"/>
    <property type="match status" value="1"/>
</dbReference>
<dbReference type="SUPFAM" id="SSF53335">
    <property type="entry name" value="S-adenosyl-L-methionine-dependent methyltransferases"/>
    <property type="match status" value="1"/>
</dbReference>
<proteinExistence type="predicted"/>